<keyword evidence="2" id="KW-1185">Reference proteome</keyword>
<protein>
    <recommendedName>
        <fullName evidence="3">Alpha/beta hydrolase</fullName>
    </recommendedName>
</protein>
<dbReference type="OrthoDB" id="63519at2"/>
<sequence length="109" mass="11585">MTSTLTTPRGDRVADDLYGERPEILDIERELEAITALIDLVGGSAVLRGHSSGGSIALAAVARGLSVAGLALWETPIAGDPVAARAFEFVHRDHRPRASDARGRRPSTR</sequence>
<organism evidence="1 2">
    <name type="scientific">Labedella phragmitis</name>
    <dbReference type="NCBI Taxonomy" id="2498849"/>
    <lineage>
        <taxon>Bacteria</taxon>
        <taxon>Bacillati</taxon>
        <taxon>Actinomycetota</taxon>
        <taxon>Actinomycetes</taxon>
        <taxon>Micrococcales</taxon>
        <taxon>Microbacteriaceae</taxon>
        <taxon>Labedella</taxon>
    </lineage>
</organism>
<accession>A0A444PTB4</accession>
<name>A0A444PTB4_9MICO</name>
<dbReference type="EMBL" id="RZNB01000003">
    <property type="protein sequence ID" value="RWZ51105.1"/>
    <property type="molecule type" value="Genomic_DNA"/>
</dbReference>
<comment type="caution">
    <text evidence="1">The sequence shown here is derived from an EMBL/GenBank/DDBJ whole genome shotgun (WGS) entry which is preliminary data.</text>
</comment>
<dbReference type="Gene3D" id="3.40.50.1820">
    <property type="entry name" value="alpha/beta hydrolase"/>
    <property type="match status" value="1"/>
</dbReference>
<dbReference type="SUPFAM" id="SSF53474">
    <property type="entry name" value="alpha/beta-Hydrolases"/>
    <property type="match status" value="1"/>
</dbReference>
<proteinExistence type="predicted"/>
<gene>
    <name evidence="1" type="ORF">ELQ90_09945</name>
</gene>
<reference evidence="1 2" key="1">
    <citation type="submission" date="2018-12" db="EMBL/GenBank/DDBJ databases">
        <authorList>
            <person name="Li F."/>
        </authorList>
    </citation>
    <scope>NUCLEOTIDE SEQUENCE [LARGE SCALE GENOMIC DNA]</scope>
    <source>
        <strain evidence="1 2">11W25H-1</strain>
    </source>
</reference>
<evidence type="ECO:0000313" key="2">
    <source>
        <dbReference type="Proteomes" id="UP000288547"/>
    </source>
</evidence>
<dbReference type="AlphaFoldDB" id="A0A444PTB4"/>
<dbReference type="InterPro" id="IPR029058">
    <property type="entry name" value="AB_hydrolase_fold"/>
</dbReference>
<dbReference type="RefSeq" id="WP_128495096.1">
    <property type="nucleotide sequence ID" value="NZ_RZNB01000003.1"/>
</dbReference>
<dbReference type="Proteomes" id="UP000288547">
    <property type="component" value="Unassembled WGS sequence"/>
</dbReference>
<evidence type="ECO:0000313" key="1">
    <source>
        <dbReference type="EMBL" id="RWZ51105.1"/>
    </source>
</evidence>
<evidence type="ECO:0008006" key="3">
    <source>
        <dbReference type="Google" id="ProtNLM"/>
    </source>
</evidence>